<organism evidence="1 2">
    <name type="scientific">Panagrolaimus sp. ES5</name>
    <dbReference type="NCBI Taxonomy" id="591445"/>
    <lineage>
        <taxon>Eukaryota</taxon>
        <taxon>Metazoa</taxon>
        <taxon>Ecdysozoa</taxon>
        <taxon>Nematoda</taxon>
        <taxon>Chromadorea</taxon>
        <taxon>Rhabditida</taxon>
        <taxon>Tylenchina</taxon>
        <taxon>Panagrolaimomorpha</taxon>
        <taxon>Panagrolaimoidea</taxon>
        <taxon>Panagrolaimidae</taxon>
        <taxon>Panagrolaimus</taxon>
    </lineage>
</organism>
<accession>A0AC34EZ76</accession>
<protein>
    <submittedName>
        <fullName evidence="2">PI3K/PI4K catalytic domain-containing protein</fullName>
    </submittedName>
</protein>
<name>A0AC34EZ76_9BILA</name>
<evidence type="ECO:0000313" key="2">
    <source>
        <dbReference type="WBParaSite" id="ES5_v2.g1000.t1"/>
    </source>
</evidence>
<proteinExistence type="predicted"/>
<dbReference type="Proteomes" id="UP000887579">
    <property type="component" value="Unplaced"/>
</dbReference>
<evidence type="ECO:0000313" key="1">
    <source>
        <dbReference type="Proteomes" id="UP000887579"/>
    </source>
</evidence>
<reference evidence="2" key="1">
    <citation type="submission" date="2022-11" db="UniProtKB">
        <authorList>
            <consortium name="WormBaseParasite"/>
        </authorList>
    </citation>
    <scope>IDENTIFICATION</scope>
</reference>
<dbReference type="WBParaSite" id="ES5_v2.g1000.t1">
    <property type="protein sequence ID" value="ES5_v2.g1000.t1"/>
    <property type="gene ID" value="ES5_v2.g1000"/>
</dbReference>
<sequence>MAEHLRKAFVDPCKWYAARLAFTRTAATMSMAGFILDHGDRHCENILLDSTNDLPTPEIVPFRLTRNMINGFGPTGVEGAFRKTCEIVVRVLRRT</sequence>